<dbReference type="Pfam" id="PF16787">
    <property type="entry name" value="NDC10_II"/>
    <property type="match status" value="2"/>
</dbReference>
<dbReference type="Proteomes" id="UP000650833">
    <property type="component" value="Unassembled WGS sequence"/>
</dbReference>
<gene>
    <name evidence="2" type="ORF">INT46_001994</name>
</gene>
<accession>A0A8H7UX20</accession>
<keyword evidence="3" id="KW-1185">Reference proteome</keyword>
<evidence type="ECO:0000313" key="3">
    <source>
        <dbReference type="Proteomes" id="UP000650833"/>
    </source>
</evidence>
<protein>
    <recommendedName>
        <fullName evidence="1">Ndc10 domain-containing protein</fullName>
    </recommendedName>
</protein>
<dbReference type="OrthoDB" id="2205501at2759"/>
<organism evidence="2 3">
    <name type="scientific">Mucor plumbeus</name>
    <dbReference type="NCBI Taxonomy" id="97098"/>
    <lineage>
        <taxon>Eukaryota</taxon>
        <taxon>Fungi</taxon>
        <taxon>Fungi incertae sedis</taxon>
        <taxon>Mucoromycota</taxon>
        <taxon>Mucoromycotina</taxon>
        <taxon>Mucoromycetes</taxon>
        <taxon>Mucorales</taxon>
        <taxon>Mucorineae</taxon>
        <taxon>Mucoraceae</taxon>
        <taxon>Mucor</taxon>
    </lineage>
</organism>
<feature type="domain" description="Ndc10" evidence="1">
    <location>
        <begin position="8"/>
        <end position="161"/>
    </location>
</feature>
<name>A0A8H7UX20_9FUNG</name>
<evidence type="ECO:0000313" key="2">
    <source>
        <dbReference type="EMBL" id="KAG2195263.1"/>
    </source>
</evidence>
<evidence type="ECO:0000259" key="1">
    <source>
        <dbReference type="Pfam" id="PF16787"/>
    </source>
</evidence>
<dbReference type="AlphaFoldDB" id="A0A8H7UX20"/>
<sequence>MLCRSQTTLGMQFSDLFSLKIENQGVTECVSLVATITFGKTNQHGKIEYGSTLRHRQVEFCSIGALATNLFSRFHYENEPFPDFTSRDRWYEICIVKGDDPSTPVHYSTPYKAYTEAFKRVSVSTSKVTHANRKSALNMIAQKDVAGDQQRRVGRWGTDRMVGRNVNYFLTRSSVIPPMSLQVLVFSDIEYWQNKFKNNDGVQEDIAGPNFLLLLSYLRVLSFCKYDSVVLKKAHPDYYLWSCSLFQTELYKNFEQQLLSALQEEEILFNPSQMMQRAMPELV</sequence>
<comment type="caution">
    <text evidence="2">The sequence shown here is derived from an EMBL/GenBank/DDBJ whole genome shotgun (WGS) entry which is preliminary data.</text>
</comment>
<reference evidence="2" key="1">
    <citation type="submission" date="2020-12" db="EMBL/GenBank/DDBJ databases">
        <title>Metabolic potential, ecology and presence of endohyphal bacteria is reflected in genomic diversity of Mucoromycotina.</title>
        <authorList>
            <person name="Muszewska A."/>
            <person name="Okrasinska A."/>
            <person name="Steczkiewicz K."/>
            <person name="Drgas O."/>
            <person name="Orlowska M."/>
            <person name="Perlinska-Lenart U."/>
            <person name="Aleksandrzak-Piekarczyk T."/>
            <person name="Szatraj K."/>
            <person name="Zielenkiewicz U."/>
            <person name="Pilsyk S."/>
            <person name="Malc E."/>
            <person name="Mieczkowski P."/>
            <person name="Kruszewska J.S."/>
            <person name="Biernat P."/>
            <person name="Pawlowska J."/>
        </authorList>
    </citation>
    <scope>NUCLEOTIDE SEQUENCE</scope>
    <source>
        <strain evidence="2">CBS 226.32</strain>
    </source>
</reference>
<dbReference type="InterPro" id="IPR031872">
    <property type="entry name" value="NDC10_II"/>
</dbReference>
<proteinExistence type="predicted"/>
<feature type="domain" description="Ndc10" evidence="1">
    <location>
        <begin position="166"/>
        <end position="251"/>
    </location>
</feature>
<dbReference type="Gene3D" id="1.10.443.20">
    <property type="entry name" value="Centromere DNA-binding protein complex CBF3 subunit, domain 2"/>
    <property type="match status" value="2"/>
</dbReference>
<dbReference type="GO" id="GO:0003677">
    <property type="term" value="F:DNA binding"/>
    <property type="evidence" value="ECO:0007669"/>
    <property type="project" value="InterPro"/>
</dbReference>
<dbReference type="InterPro" id="IPR038279">
    <property type="entry name" value="Ndc10_dom2_sf"/>
</dbReference>
<dbReference type="EMBL" id="JAEPRC010000536">
    <property type="protein sequence ID" value="KAG2195263.1"/>
    <property type="molecule type" value="Genomic_DNA"/>
</dbReference>